<dbReference type="HOGENOM" id="CLU_1315032_0_0_1"/>
<dbReference type="KEGG" id="loc:107079423"/>
<dbReference type="InParanoid" id="W5M848"/>
<evidence type="ECO:0000313" key="4">
    <source>
        <dbReference type="Proteomes" id="UP000018468"/>
    </source>
</evidence>
<dbReference type="GO" id="GO:0005737">
    <property type="term" value="C:cytoplasm"/>
    <property type="evidence" value="ECO:0000318"/>
    <property type="project" value="GO_Central"/>
</dbReference>
<reference evidence="4" key="1">
    <citation type="submission" date="2011-12" db="EMBL/GenBank/DDBJ databases">
        <title>The Draft Genome of Lepisosteus oculatus.</title>
        <authorList>
            <consortium name="The Broad Institute Genome Assembly &amp; Analysis Group"/>
            <consortium name="Computational R&amp;D Group"/>
            <consortium name="and Sequencing Platform"/>
            <person name="Di Palma F."/>
            <person name="Alfoldi J."/>
            <person name="Johnson J."/>
            <person name="Berlin A."/>
            <person name="Gnerre S."/>
            <person name="Jaffe D."/>
            <person name="MacCallum I."/>
            <person name="Young S."/>
            <person name="Walker B.J."/>
            <person name="Lander E.S."/>
            <person name="Lindblad-Toh K."/>
        </authorList>
    </citation>
    <scope>NUCLEOTIDE SEQUENCE [LARGE SCALE GENOMIC DNA]</scope>
</reference>
<dbReference type="PANTHER" id="PTHR11486">
    <property type="entry name" value="FIBROBLAST GROWTH FACTOR"/>
    <property type="match status" value="1"/>
</dbReference>
<dbReference type="SMART" id="SM00442">
    <property type="entry name" value="FGF"/>
    <property type="match status" value="1"/>
</dbReference>
<dbReference type="Ensembl" id="ENSLOCT00000004564.1">
    <property type="protein sequence ID" value="ENSLOCP00000004556.1"/>
    <property type="gene ID" value="ENSLOCG00000003820.1"/>
</dbReference>
<dbReference type="Pfam" id="PF00167">
    <property type="entry name" value="FGF"/>
    <property type="match status" value="1"/>
</dbReference>
<dbReference type="STRING" id="7918.ENSLOCP00000004556"/>
<reference evidence="3" key="3">
    <citation type="submission" date="2025-09" db="UniProtKB">
        <authorList>
            <consortium name="Ensembl"/>
        </authorList>
    </citation>
    <scope>IDENTIFICATION</scope>
</reference>
<dbReference type="GO" id="GO:0008284">
    <property type="term" value="P:positive regulation of cell population proliferation"/>
    <property type="evidence" value="ECO:0000318"/>
    <property type="project" value="GO_Central"/>
</dbReference>
<keyword evidence="4" id="KW-1185">Reference proteome</keyword>
<dbReference type="GO" id="GO:0022008">
    <property type="term" value="P:neurogenesis"/>
    <property type="evidence" value="ECO:0000318"/>
    <property type="project" value="GO_Central"/>
</dbReference>
<evidence type="ECO:0000256" key="2">
    <source>
        <dbReference type="RuleBase" id="RU049442"/>
    </source>
</evidence>
<dbReference type="SUPFAM" id="SSF50353">
    <property type="entry name" value="Cytokine"/>
    <property type="match status" value="1"/>
</dbReference>
<reference evidence="3" key="2">
    <citation type="submission" date="2025-08" db="UniProtKB">
        <authorList>
            <consortium name="Ensembl"/>
        </authorList>
    </citation>
    <scope>IDENTIFICATION</scope>
</reference>
<dbReference type="InterPro" id="IPR002209">
    <property type="entry name" value="Fibroblast_GF_fam"/>
</dbReference>
<dbReference type="GO" id="GO:0043410">
    <property type="term" value="P:positive regulation of MAPK cascade"/>
    <property type="evidence" value="ECO:0000318"/>
    <property type="project" value="GO_Central"/>
</dbReference>
<comment type="similarity">
    <text evidence="1 2">Belongs to the heparin-binding growth factors family.</text>
</comment>
<accession>W5M848</accession>
<protein>
    <recommendedName>
        <fullName evidence="2">Fibroblast growth factor</fullName>
        <shortName evidence="2">FGF</shortName>
    </recommendedName>
</protein>
<dbReference type="AlphaFoldDB" id="W5M848"/>
<dbReference type="PRINTS" id="PR00262">
    <property type="entry name" value="IL1HBGF"/>
</dbReference>
<dbReference type="eggNOG" id="KOG3885">
    <property type="taxonomic scope" value="Eukaryota"/>
</dbReference>
<evidence type="ECO:0000313" key="3">
    <source>
        <dbReference type="Ensembl" id="ENSLOCP00000004556.1"/>
    </source>
</evidence>
<dbReference type="GO" id="GO:0008083">
    <property type="term" value="F:growth factor activity"/>
    <property type="evidence" value="ECO:0000318"/>
    <property type="project" value="GO_Central"/>
</dbReference>
<sequence>MNEVSFIVCAVCRGANFTELKKTPQPKHCVFFLLFPEWNKPIPAFAAYACLRSYPPEIIHSSDSDCILPSFSLAGVMRRQLLYCPIGIGYHLQILANGSVWGVHKHTDYCWVRLFAVSPGVVGILGLKSGLYLSMNKEGDLHGSGNFTEDCLFKEILEESYYNTYASHRYPGFYVGLTKQGKAKRGNKAQRHWHSTQFLPRLVHVESHT</sequence>
<dbReference type="GO" id="GO:0030334">
    <property type="term" value="P:regulation of cell migration"/>
    <property type="evidence" value="ECO:0000318"/>
    <property type="project" value="GO_Central"/>
</dbReference>
<dbReference type="Proteomes" id="UP000018468">
    <property type="component" value="Linkage group LG17"/>
</dbReference>
<dbReference type="PRINTS" id="PR00263">
    <property type="entry name" value="HBGFFGF"/>
</dbReference>
<organism evidence="3 4">
    <name type="scientific">Lepisosteus oculatus</name>
    <name type="common">Spotted gar</name>
    <dbReference type="NCBI Taxonomy" id="7918"/>
    <lineage>
        <taxon>Eukaryota</taxon>
        <taxon>Metazoa</taxon>
        <taxon>Chordata</taxon>
        <taxon>Craniata</taxon>
        <taxon>Vertebrata</taxon>
        <taxon>Euteleostomi</taxon>
        <taxon>Actinopterygii</taxon>
        <taxon>Neopterygii</taxon>
        <taxon>Holostei</taxon>
        <taxon>Semionotiformes</taxon>
        <taxon>Lepisosteidae</taxon>
        <taxon>Lepisosteus</taxon>
    </lineage>
</organism>
<dbReference type="OrthoDB" id="9947297at2759"/>
<name>W5M848_LEPOC</name>
<proteinExistence type="inferred from homology"/>
<dbReference type="GeneTree" id="ENSGT00940000158449"/>
<dbReference type="GO" id="GO:0005104">
    <property type="term" value="F:fibroblast growth factor receptor binding"/>
    <property type="evidence" value="ECO:0000318"/>
    <property type="project" value="GO_Central"/>
</dbReference>
<dbReference type="CDD" id="cd23305">
    <property type="entry name" value="beta-trefoil_FGF3-like"/>
    <property type="match status" value="1"/>
</dbReference>
<evidence type="ECO:0000256" key="1">
    <source>
        <dbReference type="ARBA" id="ARBA00007936"/>
    </source>
</evidence>
<dbReference type="GO" id="GO:0005615">
    <property type="term" value="C:extracellular space"/>
    <property type="evidence" value="ECO:0000318"/>
    <property type="project" value="GO_Central"/>
</dbReference>
<dbReference type="Gene3D" id="2.80.10.50">
    <property type="match status" value="1"/>
</dbReference>
<dbReference type="Bgee" id="ENSLOCG00000003820">
    <property type="expression patterns" value="Expressed in embryo and 1 other cell type or tissue"/>
</dbReference>
<dbReference type="GO" id="GO:0008543">
    <property type="term" value="P:fibroblast growth factor receptor signaling pathway"/>
    <property type="evidence" value="ECO:0000318"/>
    <property type="project" value="GO_Central"/>
</dbReference>
<dbReference type="PROSITE" id="PS00247">
    <property type="entry name" value="HBGF_FGF"/>
    <property type="match status" value="1"/>
</dbReference>
<dbReference type="EMBL" id="AHAT01033672">
    <property type="status" value="NOT_ANNOTATED_CDS"/>
    <property type="molecule type" value="Genomic_DNA"/>
</dbReference>
<dbReference type="InterPro" id="IPR008996">
    <property type="entry name" value="IL1/FGF"/>
</dbReference>